<sequence length="268" mass="30358">AKICSHKKCCDRRIHNSETQNSHPKGESYSLQRLNAIPISPPSLHINHSKPDSNNNTKNRNRNNTPTPKTQSHTKNPDIVQYRALRTLKQLTKQAPNRPNNLLPPRPLPPLLPLRRRSRTPSPHNPLRERNFPLARSRFRLHTIPLHTRGTDPRTRSRPSLIRILNPLPPPQHKRARRTTPVPDANLGVGIVNRYLPIRILPIHNPPSPSILVISHTPIPLLRPLHTPIPHPVPRDGKRIVRLEEVQGIRVGPCCFGIETPEPGVQGV</sequence>
<evidence type="ECO:0000313" key="2">
    <source>
        <dbReference type="EMBL" id="KAF2836150.1"/>
    </source>
</evidence>
<feature type="non-terminal residue" evidence="2">
    <location>
        <position position="1"/>
    </location>
</feature>
<protein>
    <submittedName>
        <fullName evidence="2">Uncharacterized protein</fullName>
    </submittedName>
</protein>
<dbReference type="EMBL" id="MU006105">
    <property type="protein sequence ID" value="KAF2836150.1"/>
    <property type="molecule type" value="Genomic_DNA"/>
</dbReference>
<gene>
    <name evidence="2" type="ORF">M501DRAFT_1041603</name>
</gene>
<dbReference type="Proteomes" id="UP000799429">
    <property type="component" value="Unassembled WGS sequence"/>
</dbReference>
<evidence type="ECO:0000313" key="3">
    <source>
        <dbReference type="Proteomes" id="UP000799429"/>
    </source>
</evidence>
<evidence type="ECO:0000256" key="1">
    <source>
        <dbReference type="SAM" id="MobiDB-lite"/>
    </source>
</evidence>
<keyword evidence="3" id="KW-1185">Reference proteome</keyword>
<reference evidence="2" key="1">
    <citation type="journal article" date="2020" name="Stud. Mycol.">
        <title>101 Dothideomycetes genomes: a test case for predicting lifestyles and emergence of pathogens.</title>
        <authorList>
            <person name="Haridas S."/>
            <person name="Albert R."/>
            <person name="Binder M."/>
            <person name="Bloem J."/>
            <person name="Labutti K."/>
            <person name="Salamov A."/>
            <person name="Andreopoulos B."/>
            <person name="Baker S."/>
            <person name="Barry K."/>
            <person name="Bills G."/>
            <person name="Bluhm B."/>
            <person name="Cannon C."/>
            <person name="Castanera R."/>
            <person name="Culley D."/>
            <person name="Daum C."/>
            <person name="Ezra D."/>
            <person name="Gonzalez J."/>
            <person name="Henrissat B."/>
            <person name="Kuo A."/>
            <person name="Liang C."/>
            <person name="Lipzen A."/>
            <person name="Lutzoni F."/>
            <person name="Magnuson J."/>
            <person name="Mondo S."/>
            <person name="Nolan M."/>
            <person name="Ohm R."/>
            <person name="Pangilinan J."/>
            <person name="Park H.-J."/>
            <person name="Ramirez L."/>
            <person name="Alfaro M."/>
            <person name="Sun H."/>
            <person name="Tritt A."/>
            <person name="Yoshinaga Y."/>
            <person name="Zwiers L.-H."/>
            <person name="Turgeon B."/>
            <person name="Goodwin S."/>
            <person name="Spatafora J."/>
            <person name="Crous P."/>
            <person name="Grigoriev I."/>
        </authorList>
    </citation>
    <scope>NUCLEOTIDE SEQUENCE</scope>
    <source>
        <strain evidence="2">CBS 101060</strain>
    </source>
</reference>
<feature type="compositionally biased region" description="Low complexity" evidence="1">
    <location>
        <begin position="54"/>
        <end position="70"/>
    </location>
</feature>
<feature type="region of interest" description="Disordered" evidence="1">
    <location>
        <begin position="39"/>
        <end position="78"/>
    </location>
</feature>
<dbReference type="AlphaFoldDB" id="A0A9P4S6L6"/>
<comment type="caution">
    <text evidence="2">The sequence shown here is derived from an EMBL/GenBank/DDBJ whole genome shotgun (WGS) entry which is preliminary data.</text>
</comment>
<feature type="compositionally biased region" description="Pro residues" evidence="1">
    <location>
        <begin position="102"/>
        <end position="112"/>
    </location>
</feature>
<organism evidence="2 3">
    <name type="scientific">Patellaria atrata CBS 101060</name>
    <dbReference type="NCBI Taxonomy" id="1346257"/>
    <lineage>
        <taxon>Eukaryota</taxon>
        <taxon>Fungi</taxon>
        <taxon>Dikarya</taxon>
        <taxon>Ascomycota</taxon>
        <taxon>Pezizomycotina</taxon>
        <taxon>Dothideomycetes</taxon>
        <taxon>Dothideomycetes incertae sedis</taxon>
        <taxon>Patellariales</taxon>
        <taxon>Patellariaceae</taxon>
        <taxon>Patellaria</taxon>
    </lineage>
</organism>
<proteinExistence type="predicted"/>
<feature type="region of interest" description="Disordered" evidence="1">
    <location>
        <begin position="162"/>
        <end position="182"/>
    </location>
</feature>
<name>A0A9P4S6L6_9PEZI</name>
<feature type="region of interest" description="Disordered" evidence="1">
    <location>
        <begin position="93"/>
        <end position="129"/>
    </location>
</feature>
<accession>A0A9P4S6L6</accession>